<protein>
    <submittedName>
        <fullName evidence="1">Uncharacterized protein</fullName>
    </submittedName>
</protein>
<evidence type="ECO:0000313" key="2">
    <source>
        <dbReference type="Proteomes" id="UP000479710"/>
    </source>
</evidence>
<comment type="caution">
    <text evidence="1">The sequence shown here is derived from an EMBL/GenBank/DDBJ whole genome shotgun (WGS) entry which is preliminary data.</text>
</comment>
<proteinExistence type="predicted"/>
<name>A0A6G1CJQ1_9ORYZ</name>
<dbReference type="Proteomes" id="UP000479710">
    <property type="component" value="Unassembled WGS sequence"/>
</dbReference>
<dbReference type="AlphaFoldDB" id="A0A6G1CJQ1"/>
<reference evidence="1 2" key="1">
    <citation type="submission" date="2019-11" db="EMBL/GenBank/DDBJ databases">
        <title>Whole genome sequence of Oryza granulata.</title>
        <authorList>
            <person name="Li W."/>
        </authorList>
    </citation>
    <scope>NUCLEOTIDE SEQUENCE [LARGE SCALE GENOMIC DNA]</scope>
    <source>
        <strain evidence="2">cv. Menghai</strain>
        <tissue evidence="1">Leaf</tissue>
    </source>
</reference>
<gene>
    <name evidence="1" type="ORF">E2562_030478</name>
</gene>
<sequence length="90" mass="10511">MCARLMRYRSFRRTHARRRRQIAPGLQIHPLHHTQPRPRTRRFHPVRRNAGNQTAFLSRTGRRNAIPASATCVHTAFLGYDVDAREPSRA</sequence>
<organism evidence="1 2">
    <name type="scientific">Oryza meyeriana var. granulata</name>
    <dbReference type="NCBI Taxonomy" id="110450"/>
    <lineage>
        <taxon>Eukaryota</taxon>
        <taxon>Viridiplantae</taxon>
        <taxon>Streptophyta</taxon>
        <taxon>Embryophyta</taxon>
        <taxon>Tracheophyta</taxon>
        <taxon>Spermatophyta</taxon>
        <taxon>Magnoliopsida</taxon>
        <taxon>Liliopsida</taxon>
        <taxon>Poales</taxon>
        <taxon>Poaceae</taxon>
        <taxon>BOP clade</taxon>
        <taxon>Oryzoideae</taxon>
        <taxon>Oryzeae</taxon>
        <taxon>Oryzinae</taxon>
        <taxon>Oryza</taxon>
        <taxon>Oryza meyeriana</taxon>
    </lineage>
</organism>
<dbReference type="EMBL" id="SPHZ02000009">
    <property type="protein sequence ID" value="KAF0900311.1"/>
    <property type="molecule type" value="Genomic_DNA"/>
</dbReference>
<evidence type="ECO:0000313" key="1">
    <source>
        <dbReference type="EMBL" id="KAF0900311.1"/>
    </source>
</evidence>
<keyword evidence="2" id="KW-1185">Reference proteome</keyword>
<accession>A0A6G1CJQ1</accession>